<dbReference type="PIRSF" id="PIRSF017126">
    <property type="entry name" value="Condensin_H"/>
    <property type="match status" value="1"/>
</dbReference>
<accession>A0AAD5SLP5</accession>
<keyword evidence="10" id="KW-0131">Cell cycle</keyword>
<evidence type="ECO:0000256" key="2">
    <source>
        <dbReference type="ARBA" id="ARBA00004496"/>
    </source>
</evidence>
<feature type="region of interest" description="Disordered" evidence="11">
    <location>
        <begin position="434"/>
        <end position="455"/>
    </location>
</feature>
<evidence type="ECO:0000256" key="4">
    <source>
        <dbReference type="ARBA" id="ARBA00016065"/>
    </source>
</evidence>
<dbReference type="PANTHER" id="PTHR13108">
    <property type="entry name" value="CONDENSIN COMPLEX SUBUNIT 2"/>
    <property type="match status" value="1"/>
</dbReference>
<gene>
    <name evidence="12" type="ORF">HK097_006940</name>
</gene>
<name>A0AAD5SLP5_9FUNG</name>
<dbReference type="GO" id="GO:0003682">
    <property type="term" value="F:chromatin binding"/>
    <property type="evidence" value="ECO:0007669"/>
    <property type="project" value="TreeGrafter"/>
</dbReference>
<dbReference type="Pfam" id="PF05786">
    <property type="entry name" value="Cnd2"/>
    <property type="match status" value="1"/>
</dbReference>
<evidence type="ECO:0000256" key="10">
    <source>
        <dbReference type="ARBA" id="ARBA00023306"/>
    </source>
</evidence>
<comment type="similarity">
    <text evidence="3">Belongs to the CND2 (condensin subunit 2) family.</text>
</comment>
<dbReference type="GO" id="GO:0000796">
    <property type="term" value="C:condensin complex"/>
    <property type="evidence" value="ECO:0007669"/>
    <property type="project" value="InterPro"/>
</dbReference>
<sequence>MLAGNSATPIRRNLNSALSSPRTPDSTARLRGAAARRNAGAANDNGDKRKRRQSLMEDGRRRRQSLLFSPVVGLNGQRLTTEEQQRSFDEWMKIAADNKINATNSWNLALIDYFYDMTLLREGDSINFQKASCTLDGCVKIYTSRVDSVDSETKRLLSGLADSDARGNNDAEEEHGLDDDEDVEGQEKRPKKRSARATNTLEKDASALNLKKFDQEFMVDPLFKKTSADFDEGGANGLLLNHLSISREIKIIFDASDVTTTGGMQEEVEEEKEVGDEMEGVEERVDISRLKAMFFPNLTKIWEQDICPSLKTFTFSNTSTPFEFGRSDSSSLLDSQETGFGTYDEAAYDEFGGPDDDDDEFGGPDAGMNMGFGGGADGIGAGGGYNFADVGPHSPLPDGDFMLTATNEEENMFSYFDTAMVKSWAGPEHWRARALKNQKPPSTPSKRTPKPRDSINFLDPQELDIKALFAPAKKSIQMPKSAERTKSDHLLPDDQHFSSKDLLRLFLKPACQIKFRRKDGLPAVDTLQDGHVDEEFFASHENAGVEGNGDGPLMGQDPAEGGFADYDSDSDADDDLGDLAGMGEAPFAEGVPRTGEEIDYGDQLVAEPLKVKAVPLKYARVAKKVDVKRLKENIWRKLVDDGSVPVRVDRFLSKLQYQG</sequence>
<evidence type="ECO:0000256" key="9">
    <source>
        <dbReference type="ARBA" id="ARBA00023067"/>
    </source>
</evidence>
<proteinExistence type="inferred from homology"/>
<feature type="region of interest" description="Disordered" evidence="11">
    <location>
        <begin position="1"/>
        <end position="60"/>
    </location>
</feature>
<dbReference type="GO" id="GO:0051301">
    <property type="term" value="P:cell division"/>
    <property type="evidence" value="ECO:0007669"/>
    <property type="project" value="UniProtKB-KW"/>
</dbReference>
<keyword evidence="7" id="KW-0132">Cell division</keyword>
<comment type="caution">
    <text evidence="12">The sequence shown here is derived from an EMBL/GenBank/DDBJ whole genome shotgun (WGS) entry which is preliminary data.</text>
</comment>
<dbReference type="EMBL" id="JADGJD010000033">
    <property type="protein sequence ID" value="KAJ3056449.1"/>
    <property type="molecule type" value="Genomic_DNA"/>
</dbReference>
<feature type="compositionally biased region" description="Acidic residues" evidence="11">
    <location>
        <begin position="170"/>
        <end position="184"/>
    </location>
</feature>
<evidence type="ECO:0000313" key="13">
    <source>
        <dbReference type="Proteomes" id="UP001212841"/>
    </source>
</evidence>
<dbReference type="Proteomes" id="UP001212841">
    <property type="component" value="Unassembled WGS sequence"/>
</dbReference>
<evidence type="ECO:0000256" key="8">
    <source>
        <dbReference type="ARBA" id="ARBA00022776"/>
    </source>
</evidence>
<protein>
    <recommendedName>
        <fullName evidence="4">Condensin complex subunit 2</fullName>
    </recommendedName>
</protein>
<feature type="region of interest" description="Disordered" evidence="11">
    <location>
        <begin position="544"/>
        <end position="593"/>
    </location>
</feature>
<organism evidence="12 13">
    <name type="scientific">Rhizophlyctis rosea</name>
    <dbReference type="NCBI Taxonomy" id="64517"/>
    <lineage>
        <taxon>Eukaryota</taxon>
        <taxon>Fungi</taxon>
        <taxon>Fungi incertae sedis</taxon>
        <taxon>Chytridiomycota</taxon>
        <taxon>Chytridiomycota incertae sedis</taxon>
        <taxon>Chytridiomycetes</taxon>
        <taxon>Rhizophlyctidales</taxon>
        <taxon>Rhizophlyctidaceae</taxon>
        <taxon>Rhizophlyctis</taxon>
    </lineage>
</organism>
<evidence type="ECO:0000256" key="7">
    <source>
        <dbReference type="ARBA" id="ARBA00022618"/>
    </source>
</evidence>
<evidence type="ECO:0000256" key="1">
    <source>
        <dbReference type="ARBA" id="ARBA00004286"/>
    </source>
</evidence>
<feature type="compositionally biased region" description="Low complexity" evidence="11">
    <location>
        <begin position="31"/>
        <end position="44"/>
    </location>
</feature>
<keyword evidence="6" id="KW-0963">Cytoplasm</keyword>
<dbReference type="GO" id="GO:0005737">
    <property type="term" value="C:cytoplasm"/>
    <property type="evidence" value="ECO:0007669"/>
    <property type="project" value="UniProtKB-SubCell"/>
</dbReference>
<reference evidence="12" key="1">
    <citation type="submission" date="2020-05" db="EMBL/GenBank/DDBJ databases">
        <title>Phylogenomic resolution of chytrid fungi.</title>
        <authorList>
            <person name="Stajich J.E."/>
            <person name="Amses K."/>
            <person name="Simmons R."/>
            <person name="Seto K."/>
            <person name="Myers J."/>
            <person name="Bonds A."/>
            <person name="Quandt C.A."/>
            <person name="Barry K."/>
            <person name="Liu P."/>
            <person name="Grigoriev I."/>
            <person name="Longcore J.E."/>
            <person name="James T.Y."/>
        </authorList>
    </citation>
    <scope>NUCLEOTIDE SEQUENCE</scope>
    <source>
        <strain evidence="12">JEL0318</strain>
    </source>
</reference>
<evidence type="ECO:0000256" key="11">
    <source>
        <dbReference type="SAM" id="MobiDB-lite"/>
    </source>
</evidence>
<feature type="compositionally biased region" description="Acidic residues" evidence="11">
    <location>
        <begin position="566"/>
        <end position="577"/>
    </location>
</feature>
<dbReference type="PANTHER" id="PTHR13108:SF9">
    <property type="entry name" value="CONDENSIN COMPLEX SUBUNIT 2"/>
    <property type="match status" value="1"/>
</dbReference>
<evidence type="ECO:0000313" key="12">
    <source>
        <dbReference type="EMBL" id="KAJ3056449.1"/>
    </source>
</evidence>
<feature type="region of interest" description="Disordered" evidence="11">
    <location>
        <begin position="160"/>
        <end position="200"/>
    </location>
</feature>
<dbReference type="InterPro" id="IPR022816">
    <property type="entry name" value="Condensin_barren_su2"/>
</dbReference>
<evidence type="ECO:0000256" key="6">
    <source>
        <dbReference type="ARBA" id="ARBA00022490"/>
    </source>
</evidence>
<keyword evidence="8" id="KW-0498">Mitosis</keyword>
<evidence type="ECO:0000256" key="3">
    <source>
        <dbReference type="ARBA" id="ARBA00009471"/>
    </source>
</evidence>
<comment type="subcellular location">
    <subcellularLocation>
        <location evidence="1">Chromosome</location>
    </subcellularLocation>
    <subcellularLocation>
        <location evidence="2">Cytoplasm</location>
    </subcellularLocation>
</comment>
<dbReference type="GO" id="GO:0007076">
    <property type="term" value="P:mitotic chromosome condensation"/>
    <property type="evidence" value="ECO:0007669"/>
    <property type="project" value="InterPro"/>
</dbReference>
<keyword evidence="13" id="KW-1185">Reference proteome</keyword>
<keyword evidence="5" id="KW-0158">Chromosome</keyword>
<evidence type="ECO:0000256" key="5">
    <source>
        <dbReference type="ARBA" id="ARBA00022454"/>
    </source>
</evidence>
<dbReference type="AlphaFoldDB" id="A0AAD5SLP5"/>
<feature type="compositionally biased region" description="Polar residues" evidence="11">
    <location>
        <begin position="1"/>
        <end position="26"/>
    </location>
</feature>
<keyword evidence="9" id="KW-0226">DNA condensation</keyword>